<evidence type="ECO:0000256" key="1">
    <source>
        <dbReference type="SAM" id="MobiDB-lite"/>
    </source>
</evidence>
<comment type="caution">
    <text evidence="2">The sequence shown here is derived from an EMBL/GenBank/DDBJ whole genome shotgun (WGS) entry which is preliminary data.</text>
</comment>
<dbReference type="RefSeq" id="WP_139079066.1">
    <property type="nucleotide sequence ID" value="NZ_VDFU01000060.1"/>
</dbReference>
<evidence type="ECO:0000313" key="3">
    <source>
        <dbReference type="Proteomes" id="UP000305887"/>
    </source>
</evidence>
<dbReference type="OrthoDB" id="7467461at2"/>
<keyword evidence="3" id="KW-1185">Reference proteome</keyword>
<evidence type="ECO:0000313" key="2">
    <source>
        <dbReference type="EMBL" id="TNC43795.1"/>
    </source>
</evidence>
<protein>
    <submittedName>
        <fullName evidence="2">Helix-turn-helix domain-containing protein</fullName>
    </submittedName>
</protein>
<feature type="compositionally biased region" description="Basic and acidic residues" evidence="1">
    <location>
        <begin position="213"/>
        <end position="234"/>
    </location>
</feature>
<name>A0A5C4MJE8_9RHOB</name>
<accession>A0A5C4MJE8</accession>
<feature type="region of interest" description="Disordered" evidence="1">
    <location>
        <begin position="212"/>
        <end position="234"/>
    </location>
</feature>
<dbReference type="EMBL" id="VDFU01000060">
    <property type="protein sequence ID" value="TNC43795.1"/>
    <property type="molecule type" value="Genomic_DNA"/>
</dbReference>
<sequence>MFTTIGAALAGSAPPAPDRQPVRRHSRLVGRCERVFWRRTDRQEVRRVLLAARRYDLMERQAGRRNGPLGHVALEVLELLANLVSFRTGRLDPSLDTLMAKLKRSRDAVWRALRALREHGFLDWLRRYEPTGQTEGCGPRVRQASNAYRMMIPLRAARLLGRLGAVPPLPEDVIHAQEVRAAELAAHKASLPLDELALFDVASSPLAQALADMGRKVQERESARRSESQAKDSL</sequence>
<dbReference type="Proteomes" id="UP000305887">
    <property type="component" value="Unassembled WGS sequence"/>
</dbReference>
<proteinExistence type="predicted"/>
<gene>
    <name evidence="2" type="ORF">FHG66_20800</name>
</gene>
<dbReference type="AlphaFoldDB" id="A0A5C4MJE8"/>
<reference evidence="2 3" key="1">
    <citation type="submission" date="2019-06" db="EMBL/GenBank/DDBJ databases">
        <title>YIM 131921 draft genome.</title>
        <authorList>
            <person name="Jiang L."/>
        </authorList>
    </citation>
    <scope>NUCLEOTIDE SEQUENCE [LARGE SCALE GENOMIC DNA]</scope>
    <source>
        <strain evidence="2 3">YIM 131921</strain>
    </source>
</reference>
<organism evidence="2 3">
    <name type="scientific">Rubellimicrobium rubrum</name>
    <dbReference type="NCBI Taxonomy" id="2585369"/>
    <lineage>
        <taxon>Bacteria</taxon>
        <taxon>Pseudomonadati</taxon>
        <taxon>Pseudomonadota</taxon>
        <taxon>Alphaproteobacteria</taxon>
        <taxon>Rhodobacterales</taxon>
        <taxon>Roseobacteraceae</taxon>
        <taxon>Rubellimicrobium</taxon>
    </lineage>
</organism>